<evidence type="ECO:0000256" key="8">
    <source>
        <dbReference type="ARBA" id="ARBA00023136"/>
    </source>
</evidence>
<accession>A0A286UUY9</accession>
<dbReference type="Gene3D" id="1.10.357.20">
    <property type="entry name" value="SLC41 divalent cation transporters, integral membrane domain"/>
    <property type="match status" value="2"/>
</dbReference>
<dbReference type="PANTHER" id="PTHR16228:SF7">
    <property type="entry name" value="SLC41A_MGTE INTEGRAL MEMBRANE DOMAIN-CONTAINING PROTEIN"/>
    <property type="match status" value="1"/>
</dbReference>
<feature type="transmembrane region" description="Helical" evidence="10">
    <location>
        <begin position="441"/>
        <end position="470"/>
    </location>
</feature>
<keyword evidence="3" id="KW-0813">Transport</keyword>
<proteinExistence type="inferred from homology"/>
<evidence type="ECO:0000256" key="10">
    <source>
        <dbReference type="SAM" id="Phobius"/>
    </source>
</evidence>
<keyword evidence="4 10" id="KW-0812">Transmembrane</keyword>
<evidence type="ECO:0000313" key="12">
    <source>
        <dbReference type="EMBL" id="PAV23413.1"/>
    </source>
</evidence>
<feature type="transmembrane region" description="Helical" evidence="10">
    <location>
        <begin position="413"/>
        <end position="435"/>
    </location>
</feature>
<evidence type="ECO:0000256" key="4">
    <source>
        <dbReference type="ARBA" id="ARBA00022692"/>
    </source>
</evidence>
<protein>
    <submittedName>
        <fullName evidence="12">Solute carrier family 41 member 1</fullName>
    </submittedName>
</protein>
<dbReference type="SUPFAM" id="SSF161093">
    <property type="entry name" value="MgtE membrane domain-like"/>
    <property type="match status" value="2"/>
</dbReference>
<dbReference type="GO" id="GO:0005886">
    <property type="term" value="C:plasma membrane"/>
    <property type="evidence" value="ECO:0007669"/>
    <property type="project" value="TreeGrafter"/>
</dbReference>
<feature type="transmembrane region" description="Helical" evidence="10">
    <location>
        <begin position="233"/>
        <end position="261"/>
    </location>
</feature>
<keyword evidence="7" id="KW-0406">Ion transport</keyword>
<feature type="domain" description="SLC41A/MgtE integral membrane" evidence="11">
    <location>
        <begin position="126"/>
        <end position="289"/>
    </location>
</feature>
<dbReference type="InParanoid" id="A0A286UUY9"/>
<feature type="transmembrane region" description="Helical" evidence="10">
    <location>
        <begin position="336"/>
        <end position="358"/>
    </location>
</feature>
<dbReference type="Proteomes" id="UP000217199">
    <property type="component" value="Unassembled WGS sequence"/>
</dbReference>
<evidence type="ECO:0000256" key="6">
    <source>
        <dbReference type="ARBA" id="ARBA00022989"/>
    </source>
</evidence>
<feature type="transmembrane region" description="Helical" evidence="10">
    <location>
        <begin position="273"/>
        <end position="297"/>
    </location>
</feature>
<evidence type="ECO:0000256" key="2">
    <source>
        <dbReference type="ARBA" id="ARBA00009749"/>
    </source>
</evidence>
<feature type="compositionally biased region" description="Low complexity" evidence="9">
    <location>
        <begin position="10"/>
        <end position="23"/>
    </location>
</feature>
<dbReference type="InterPro" id="IPR036739">
    <property type="entry name" value="SLC41_membr_dom_sf"/>
</dbReference>
<feature type="region of interest" description="Disordered" evidence="9">
    <location>
        <begin position="1"/>
        <end position="27"/>
    </location>
</feature>
<feature type="transmembrane region" description="Helical" evidence="10">
    <location>
        <begin position="364"/>
        <end position="383"/>
    </location>
</feature>
<dbReference type="InterPro" id="IPR045349">
    <property type="entry name" value="SLC41A1-3"/>
</dbReference>
<evidence type="ECO:0000313" key="13">
    <source>
        <dbReference type="Proteomes" id="UP000217199"/>
    </source>
</evidence>
<gene>
    <name evidence="12" type="ORF">PNOK_0048100</name>
</gene>
<dbReference type="GO" id="GO:0008324">
    <property type="term" value="F:monoatomic cation transmembrane transporter activity"/>
    <property type="evidence" value="ECO:0007669"/>
    <property type="project" value="InterPro"/>
</dbReference>
<reference evidence="12 13" key="1">
    <citation type="journal article" date="2017" name="Mol. Ecol.">
        <title>Comparative and population genomic landscape of Phellinus noxius: A hypervariable fungus causing root rot in trees.</title>
        <authorList>
            <person name="Chung C.L."/>
            <person name="Lee T.J."/>
            <person name="Akiba M."/>
            <person name="Lee H.H."/>
            <person name="Kuo T.H."/>
            <person name="Liu D."/>
            <person name="Ke H.M."/>
            <person name="Yokoi T."/>
            <person name="Roa M.B."/>
            <person name="Lu M.J."/>
            <person name="Chang Y.Y."/>
            <person name="Ann P.J."/>
            <person name="Tsai J.N."/>
            <person name="Chen C.Y."/>
            <person name="Tzean S.S."/>
            <person name="Ota Y."/>
            <person name="Hattori T."/>
            <person name="Sahashi N."/>
            <person name="Liou R.F."/>
            <person name="Kikuchi T."/>
            <person name="Tsai I.J."/>
        </authorList>
    </citation>
    <scope>NUCLEOTIDE SEQUENCE [LARGE SCALE GENOMIC DNA]</scope>
    <source>
        <strain evidence="12 13">FFPRI411160</strain>
    </source>
</reference>
<dbReference type="PANTHER" id="PTHR16228">
    <property type="entry name" value="DIVALENT CATION TRANSPORTER SOLUTE CARRIER FAMILY 41"/>
    <property type="match status" value="1"/>
</dbReference>
<name>A0A286UUY9_9AGAM</name>
<comment type="subcellular location">
    <subcellularLocation>
        <location evidence="1">Membrane</location>
        <topology evidence="1">Multi-pass membrane protein</topology>
    </subcellularLocation>
</comment>
<dbReference type="InterPro" id="IPR006667">
    <property type="entry name" value="SLC41_membr_dom"/>
</dbReference>
<evidence type="ECO:0000256" key="7">
    <source>
        <dbReference type="ARBA" id="ARBA00023065"/>
    </source>
</evidence>
<evidence type="ECO:0000256" key="9">
    <source>
        <dbReference type="SAM" id="MobiDB-lite"/>
    </source>
</evidence>
<feature type="transmembrane region" description="Helical" evidence="10">
    <location>
        <begin position="491"/>
        <end position="514"/>
    </location>
</feature>
<keyword evidence="5" id="KW-0460">Magnesium</keyword>
<sequence>MPSVLHKRSISSSGAGPSSSMPGFDLDGEELTRTAAVVMASVEGSDDGSESDEDNVALLGLDGHSRGRDLSPKEEVGTWSQIKDIVVETVPTLLFTTIGLLFTGELLDHVSHWTAMKRIDELIIIIPVILNLKGNLEMNLSSRLGTAANVGDLDDRNSRHSILFGNMALLQVQATLVSFIAACLSFVLGMLTPRAGLPEEHSQPLLLHIRGHHHPHPQVPHDPQKPKSGLAEFIMVATTGITSACLSSLILGSFMCTLVVLCRKYNLNPDNIAPPIAACLGDLITLCLLGLTSTLLINFVNTPLPLIVCILLAISSCACAFFVSNNNHVRTLIRQGWTPLFGAMFISSATGIILDLFVSRYNGFALLAVIISGLPGAVGSVAVSRISTTLHAAALSLLPTNSHKPNEPPHPSLRLVMITLFIITIPIEIVFLTILRSVGWLQLPIIFIVISIFFFCVAVSASLVFAQLLTEFLWKRNYDPDMYAMPLHSSVVDLIGQLLLIVCFEIVSLMGQAVEAKRENPS</sequence>
<feature type="transmembrane region" description="Helical" evidence="10">
    <location>
        <begin position="303"/>
        <end position="324"/>
    </location>
</feature>
<evidence type="ECO:0000256" key="3">
    <source>
        <dbReference type="ARBA" id="ARBA00022448"/>
    </source>
</evidence>
<keyword evidence="8 10" id="KW-0472">Membrane</keyword>
<feature type="domain" description="SLC41A/MgtE integral membrane" evidence="11">
    <location>
        <begin position="370"/>
        <end position="503"/>
    </location>
</feature>
<dbReference type="EMBL" id="NBII01000001">
    <property type="protein sequence ID" value="PAV23413.1"/>
    <property type="molecule type" value="Genomic_DNA"/>
</dbReference>
<evidence type="ECO:0000256" key="1">
    <source>
        <dbReference type="ARBA" id="ARBA00004141"/>
    </source>
</evidence>
<dbReference type="Pfam" id="PF01769">
    <property type="entry name" value="MgtE"/>
    <property type="match status" value="2"/>
</dbReference>
<comment type="similarity">
    <text evidence="2">Belongs to the SLC41A transporter family.</text>
</comment>
<comment type="caution">
    <text evidence="12">The sequence shown here is derived from an EMBL/GenBank/DDBJ whole genome shotgun (WGS) entry which is preliminary data.</text>
</comment>
<keyword evidence="13" id="KW-1185">Reference proteome</keyword>
<keyword evidence="6 10" id="KW-1133">Transmembrane helix</keyword>
<dbReference type="OrthoDB" id="666972at2759"/>
<dbReference type="AlphaFoldDB" id="A0A286UUY9"/>
<feature type="transmembrane region" description="Helical" evidence="10">
    <location>
        <begin position="168"/>
        <end position="191"/>
    </location>
</feature>
<evidence type="ECO:0000256" key="5">
    <source>
        <dbReference type="ARBA" id="ARBA00022842"/>
    </source>
</evidence>
<organism evidence="12 13">
    <name type="scientific">Pyrrhoderma noxium</name>
    <dbReference type="NCBI Taxonomy" id="2282107"/>
    <lineage>
        <taxon>Eukaryota</taxon>
        <taxon>Fungi</taxon>
        <taxon>Dikarya</taxon>
        <taxon>Basidiomycota</taxon>
        <taxon>Agaricomycotina</taxon>
        <taxon>Agaricomycetes</taxon>
        <taxon>Hymenochaetales</taxon>
        <taxon>Hymenochaetaceae</taxon>
        <taxon>Pyrrhoderma</taxon>
    </lineage>
</organism>
<evidence type="ECO:0000259" key="11">
    <source>
        <dbReference type="Pfam" id="PF01769"/>
    </source>
</evidence>